<feature type="region of interest" description="Disordered" evidence="1">
    <location>
        <begin position="54"/>
        <end position="74"/>
    </location>
</feature>
<dbReference type="KEGG" id="mor:MOC_1403"/>
<accession>A0A089NTI5</accession>
<feature type="compositionally biased region" description="Low complexity" evidence="1">
    <location>
        <begin position="22"/>
        <end position="36"/>
    </location>
</feature>
<evidence type="ECO:0000256" key="1">
    <source>
        <dbReference type="SAM" id="MobiDB-lite"/>
    </source>
</evidence>
<organism evidence="2 3">
    <name type="scientific">Methylobacterium oryzae CBMB20</name>
    <dbReference type="NCBI Taxonomy" id="693986"/>
    <lineage>
        <taxon>Bacteria</taxon>
        <taxon>Pseudomonadati</taxon>
        <taxon>Pseudomonadota</taxon>
        <taxon>Alphaproteobacteria</taxon>
        <taxon>Hyphomicrobiales</taxon>
        <taxon>Methylobacteriaceae</taxon>
        <taxon>Methylobacterium</taxon>
    </lineage>
</organism>
<feature type="region of interest" description="Disordered" evidence="1">
    <location>
        <begin position="1"/>
        <end position="36"/>
    </location>
</feature>
<protein>
    <submittedName>
        <fullName evidence="2">Protein of unassigned function</fullName>
    </submittedName>
</protein>
<proteinExistence type="predicted"/>
<name>A0A089NTI5_9HYPH</name>
<reference evidence="2 3" key="1">
    <citation type="journal article" date="2014" name="PLoS ONE">
        <title>Genome Information of Methylobacterium oryzae, a Plant-Probiotic Methylotroph in the Phyllosphere.</title>
        <authorList>
            <person name="Kwak M.J."/>
            <person name="Jeong H."/>
            <person name="Madhaiyan M."/>
            <person name="Lee Y."/>
            <person name="Sa T.M."/>
            <person name="Oh T.K."/>
            <person name="Kim J.F."/>
        </authorList>
    </citation>
    <scope>NUCLEOTIDE SEQUENCE [LARGE SCALE GENOMIC DNA]</scope>
    <source>
        <strain evidence="2 3">CBMB20</strain>
    </source>
</reference>
<dbReference type="Proteomes" id="UP000029492">
    <property type="component" value="Chromosome"/>
</dbReference>
<evidence type="ECO:0000313" key="2">
    <source>
        <dbReference type="EMBL" id="AIQ89158.1"/>
    </source>
</evidence>
<keyword evidence="3" id="KW-1185">Reference proteome</keyword>
<evidence type="ECO:0000313" key="3">
    <source>
        <dbReference type="Proteomes" id="UP000029492"/>
    </source>
</evidence>
<gene>
    <name evidence="2" type="ORF">MOC_1403</name>
</gene>
<dbReference type="HOGENOM" id="CLU_2683647_0_0_5"/>
<sequence>MSFRSSSMRGDPCLPGALPYTRPRAPSSAASAGPPRRGAFGYLVTARWFQYTAREGAPVDRRADGQGRSGAQPT</sequence>
<dbReference type="EMBL" id="CP003811">
    <property type="protein sequence ID" value="AIQ89158.1"/>
    <property type="molecule type" value="Genomic_DNA"/>
</dbReference>
<dbReference type="STRING" id="693986.MOC_1403"/>
<dbReference type="AlphaFoldDB" id="A0A089NTI5"/>